<keyword evidence="8 15" id="KW-0378">Hydrolase</keyword>
<evidence type="ECO:0000313" key="17">
    <source>
        <dbReference type="EMBL" id="MBL4915794.1"/>
    </source>
</evidence>
<dbReference type="GO" id="GO:0050897">
    <property type="term" value="F:cobalt ion binding"/>
    <property type="evidence" value="ECO:0007669"/>
    <property type="project" value="UniProtKB-UniRule"/>
</dbReference>
<feature type="binding site" evidence="15">
    <location>
        <position position="117"/>
    </location>
    <ligand>
        <name>Zn(2+)</name>
        <dbReference type="ChEBI" id="CHEBI:29105"/>
        <label>2</label>
    </ligand>
</feature>
<keyword evidence="11 15" id="KW-0457">Lysine biosynthesis</keyword>
<dbReference type="SUPFAM" id="SSF53187">
    <property type="entry name" value="Zn-dependent exopeptidases"/>
    <property type="match status" value="1"/>
</dbReference>
<dbReference type="GO" id="GO:0009089">
    <property type="term" value="P:lysine biosynthetic process via diaminopimelate"/>
    <property type="evidence" value="ECO:0007669"/>
    <property type="project" value="UniProtKB-UniRule"/>
</dbReference>
<name>A0A8K0V9L3_9RHOB</name>
<comment type="cofactor">
    <cofactor evidence="15">
        <name>Zn(2+)</name>
        <dbReference type="ChEBI" id="CHEBI:29105"/>
    </cofactor>
    <cofactor evidence="15">
        <name>Co(2+)</name>
        <dbReference type="ChEBI" id="CHEBI:48828"/>
    </cofactor>
    <text evidence="15">Binds 2 Zn(2+) or Co(2+) ions per subunit.</text>
</comment>
<evidence type="ECO:0000256" key="8">
    <source>
        <dbReference type="ARBA" id="ARBA00022801"/>
    </source>
</evidence>
<dbReference type="NCBIfam" id="TIGR01246">
    <property type="entry name" value="dapE_proteo"/>
    <property type="match status" value="1"/>
</dbReference>
<dbReference type="InterPro" id="IPR011650">
    <property type="entry name" value="Peptidase_M20_dimer"/>
</dbReference>
<keyword evidence="10 15" id="KW-0220">Diaminopimelate biosynthesis</keyword>
<comment type="function">
    <text evidence="15">Catalyzes the hydrolysis of N-succinyl-L,L-diaminopimelic acid (SDAP), forming succinate and LL-2,6-diaminopimelate (DAP), an intermediate involved in the bacterial biosynthesis of lysine and meso-diaminopimelic acid, an essential component of bacterial cell walls.</text>
</comment>
<dbReference type="InterPro" id="IPR005941">
    <property type="entry name" value="DapE_proteobac"/>
</dbReference>
<feature type="active site" description="Proton acceptor" evidence="15">
    <location>
        <position position="150"/>
    </location>
</feature>
<dbReference type="GO" id="GO:0009014">
    <property type="term" value="F:succinyl-diaminopimelate desuccinylase activity"/>
    <property type="evidence" value="ECO:0007669"/>
    <property type="project" value="UniProtKB-UniRule"/>
</dbReference>
<evidence type="ECO:0000256" key="9">
    <source>
        <dbReference type="ARBA" id="ARBA00022833"/>
    </source>
</evidence>
<comment type="pathway">
    <text evidence="1 15">Amino-acid biosynthesis; L-lysine biosynthesis via DAP pathway; LL-2,6-diaminopimelate from (S)-tetrahydrodipicolinate (succinylase route): step 3/3.</text>
</comment>
<keyword evidence="6 15" id="KW-0028">Amino-acid biosynthesis</keyword>
<dbReference type="EC" id="3.5.1.18" evidence="4 15"/>
<dbReference type="HAMAP" id="MF_01690">
    <property type="entry name" value="DapE"/>
    <property type="match status" value="1"/>
</dbReference>
<feature type="domain" description="Peptidase M20 dimerisation" evidence="16">
    <location>
        <begin position="192"/>
        <end position="298"/>
    </location>
</feature>
<evidence type="ECO:0000256" key="4">
    <source>
        <dbReference type="ARBA" id="ARBA00011921"/>
    </source>
</evidence>
<dbReference type="PANTHER" id="PTHR43808:SF31">
    <property type="entry name" value="N-ACETYL-L-CITRULLINE DEACETYLASE"/>
    <property type="match status" value="1"/>
</dbReference>
<comment type="similarity">
    <text evidence="2 15">Belongs to the peptidase M20A family. DapE subfamily.</text>
</comment>
<evidence type="ECO:0000256" key="11">
    <source>
        <dbReference type="ARBA" id="ARBA00023154"/>
    </source>
</evidence>
<dbReference type="Proteomes" id="UP000648908">
    <property type="component" value="Unassembled WGS sequence"/>
</dbReference>
<feature type="active site" evidence="15">
    <location>
        <position position="86"/>
    </location>
</feature>
<feature type="binding site" evidence="15">
    <location>
        <position position="179"/>
    </location>
    <ligand>
        <name>Zn(2+)</name>
        <dbReference type="ChEBI" id="CHEBI:29105"/>
        <label>1</label>
    </ligand>
</feature>
<evidence type="ECO:0000259" key="16">
    <source>
        <dbReference type="Pfam" id="PF07687"/>
    </source>
</evidence>
<evidence type="ECO:0000256" key="1">
    <source>
        <dbReference type="ARBA" id="ARBA00005130"/>
    </source>
</evidence>
<dbReference type="GO" id="GO:0019877">
    <property type="term" value="P:diaminopimelate biosynthetic process"/>
    <property type="evidence" value="ECO:0007669"/>
    <property type="project" value="UniProtKB-UniRule"/>
</dbReference>
<reference evidence="17" key="1">
    <citation type="submission" date="2021-01" db="EMBL/GenBank/DDBJ databases">
        <title>Tabrizicola alba sp. nov. a motile alkaliphilic bacterium isolated from a soda lake.</title>
        <authorList>
            <person name="Szuroczki S."/>
            <person name="Abbaszade G."/>
            <person name="Schumann P."/>
            <person name="Toth E."/>
        </authorList>
    </citation>
    <scope>NUCLEOTIDE SEQUENCE</scope>
    <source>
        <strain evidence="17">DMG-N-6</strain>
    </source>
</reference>
<comment type="subunit">
    <text evidence="3 15">Homodimer.</text>
</comment>
<comment type="caution">
    <text evidence="17">The sequence shown here is derived from an EMBL/GenBank/DDBJ whole genome shotgun (WGS) entry which is preliminary data.</text>
</comment>
<evidence type="ECO:0000256" key="2">
    <source>
        <dbReference type="ARBA" id="ARBA00006746"/>
    </source>
</evidence>
<gene>
    <name evidence="15 17" type="primary">dapE</name>
    <name evidence="17" type="ORF">JL811_01060</name>
</gene>
<dbReference type="NCBIfam" id="NF009557">
    <property type="entry name" value="PRK13009.1"/>
    <property type="match status" value="1"/>
</dbReference>
<comment type="catalytic activity">
    <reaction evidence="14 15">
        <text>N-succinyl-(2S,6S)-2,6-diaminopimelate + H2O = (2S,6S)-2,6-diaminopimelate + succinate</text>
        <dbReference type="Rhea" id="RHEA:22608"/>
        <dbReference type="ChEBI" id="CHEBI:15377"/>
        <dbReference type="ChEBI" id="CHEBI:30031"/>
        <dbReference type="ChEBI" id="CHEBI:57609"/>
        <dbReference type="ChEBI" id="CHEBI:58087"/>
        <dbReference type="EC" id="3.5.1.18"/>
    </reaction>
</comment>
<dbReference type="InterPro" id="IPR036264">
    <property type="entry name" value="Bact_exopeptidase_dim_dom"/>
</dbReference>
<feature type="binding site" evidence="15">
    <location>
        <position position="368"/>
    </location>
    <ligand>
        <name>Zn(2+)</name>
        <dbReference type="ChEBI" id="CHEBI:29105"/>
        <label>2</label>
    </ligand>
</feature>
<feature type="binding site" evidence="15">
    <location>
        <position position="117"/>
    </location>
    <ligand>
        <name>Zn(2+)</name>
        <dbReference type="ChEBI" id="CHEBI:29105"/>
        <label>1</label>
    </ligand>
</feature>
<keyword evidence="7 15" id="KW-0479">Metal-binding</keyword>
<dbReference type="InterPro" id="IPR050072">
    <property type="entry name" value="Peptidase_M20A"/>
</dbReference>
<dbReference type="UniPathway" id="UPA00034">
    <property type="reaction ID" value="UER00021"/>
</dbReference>
<dbReference type="GO" id="GO:0008270">
    <property type="term" value="F:zinc ion binding"/>
    <property type="evidence" value="ECO:0007669"/>
    <property type="project" value="UniProtKB-UniRule"/>
</dbReference>
<dbReference type="InterPro" id="IPR002933">
    <property type="entry name" value="Peptidase_M20"/>
</dbReference>
<evidence type="ECO:0000256" key="14">
    <source>
        <dbReference type="ARBA" id="ARBA00051301"/>
    </source>
</evidence>
<dbReference type="AlphaFoldDB" id="A0A8K0V9L3"/>
<evidence type="ECO:0000256" key="15">
    <source>
        <dbReference type="HAMAP-Rule" id="MF_01690"/>
    </source>
</evidence>
<dbReference type="PANTHER" id="PTHR43808">
    <property type="entry name" value="ACETYLORNITHINE DEACETYLASE"/>
    <property type="match status" value="1"/>
</dbReference>
<dbReference type="SUPFAM" id="SSF55031">
    <property type="entry name" value="Bacterial exopeptidase dimerisation domain"/>
    <property type="match status" value="1"/>
</dbReference>
<dbReference type="Pfam" id="PF01546">
    <property type="entry name" value="Peptidase_M20"/>
    <property type="match status" value="1"/>
</dbReference>
<feature type="binding site" evidence="15">
    <location>
        <position position="84"/>
    </location>
    <ligand>
        <name>Zn(2+)</name>
        <dbReference type="ChEBI" id="CHEBI:29105"/>
        <label>1</label>
    </ligand>
</feature>
<dbReference type="CDD" id="cd03891">
    <property type="entry name" value="M20_DapE_proteobac"/>
    <property type="match status" value="1"/>
</dbReference>
<evidence type="ECO:0000256" key="7">
    <source>
        <dbReference type="ARBA" id="ARBA00022723"/>
    </source>
</evidence>
<dbReference type="Gene3D" id="3.30.70.360">
    <property type="match status" value="1"/>
</dbReference>
<organism evidence="17 18">
    <name type="scientific">Szabonella alba</name>
    <dbReference type="NCBI Taxonomy" id="2804194"/>
    <lineage>
        <taxon>Bacteria</taxon>
        <taxon>Pseudomonadati</taxon>
        <taxon>Pseudomonadota</taxon>
        <taxon>Alphaproteobacteria</taxon>
        <taxon>Rhodobacterales</taxon>
        <taxon>Paracoccaceae</taxon>
        <taxon>Szabonella</taxon>
    </lineage>
</organism>
<feature type="binding site" evidence="15">
    <location>
        <position position="151"/>
    </location>
    <ligand>
        <name>Zn(2+)</name>
        <dbReference type="ChEBI" id="CHEBI:29105"/>
        <label>2</label>
    </ligand>
</feature>
<dbReference type="GO" id="GO:0006526">
    <property type="term" value="P:L-arginine biosynthetic process"/>
    <property type="evidence" value="ECO:0007669"/>
    <property type="project" value="TreeGrafter"/>
</dbReference>
<dbReference type="Pfam" id="PF07687">
    <property type="entry name" value="M20_dimer"/>
    <property type="match status" value="1"/>
</dbReference>
<evidence type="ECO:0000256" key="10">
    <source>
        <dbReference type="ARBA" id="ARBA00022915"/>
    </source>
</evidence>
<evidence type="ECO:0000256" key="13">
    <source>
        <dbReference type="ARBA" id="ARBA00031891"/>
    </source>
</evidence>
<protein>
    <recommendedName>
        <fullName evidence="5 15">Succinyl-diaminopimelate desuccinylase</fullName>
        <shortName evidence="15">SDAP desuccinylase</shortName>
        <ecNumber evidence="4 15">3.5.1.18</ecNumber>
    </recommendedName>
    <alternativeName>
        <fullName evidence="13 15">N-succinyl-LL-2,6-diaminoheptanedioate amidohydrolase</fullName>
    </alternativeName>
</protein>
<evidence type="ECO:0000313" key="18">
    <source>
        <dbReference type="Proteomes" id="UP000648908"/>
    </source>
</evidence>
<sequence length="395" mass="41648">MPPLPPETTGAALAASPVDPVALTAALVRCPSVTPAEGGALVLLESLLMAAGFECHRADRGGIANLFARWGRRGANRSFGFNGHTDVVPVGDASAWTCDPFGAEIRDGWLYGRGATDMKSGVAAFVAAAVDFVRDTPPDGAVILTLTGDEEDVAEDGTRALLDWMAENSEAMTHCLVGEPTCPARMGEMMKIGRRGSLTARFVATGVQGHSAYPHRAKNPLSALVRLMDRLDRHELDRGTDHFDPTTLAITTIDAGNPATNVIPATARATVNIRFSDAHSGASIRQWLQDEAATVAAETGVGIAVSVKISGESFLTPPGDFSALIARAVEAETGVTPEASTSGGTSDARFVKDHCPVVEFGLVGQTMHQVDERVEVAQIGQLKAIYGRILRDYFA</sequence>
<evidence type="ECO:0000256" key="3">
    <source>
        <dbReference type="ARBA" id="ARBA00011738"/>
    </source>
</evidence>
<evidence type="ECO:0000256" key="5">
    <source>
        <dbReference type="ARBA" id="ARBA00022391"/>
    </source>
</evidence>
<dbReference type="GO" id="GO:0008777">
    <property type="term" value="F:acetylornithine deacetylase activity"/>
    <property type="evidence" value="ECO:0007669"/>
    <property type="project" value="TreeGrafter"/>
</dbReference>
<dbReference type="Gene3D" id="3.40.630.10">
    <property type="entry name" value="Zn peptidases"/>
    <property type="match status" value="1"/>
</dbReference>
<keyword evidence="12 15" id="KW-0170">Cobalt</keyword>
<proteinExistence type="inferred from homology"/>
<keyword evidence="9 15" id="KW-0862">Zinc</keyword>
<keyword evidence="18" id="KW-1185">Reference proteome</keyword>
<evidence type="ECO:0000256" key="12">
    <source>
        <dbReference type="ARBA" id="ARBA00023285"/>
    </source>
</evidence>
<evidence type="ECO:0000256" key="6">
    <source>
        <dbReference type="ARBA" id="ARBA00022605"/>
    </source>
</evidence>
<dbReference type="EMBL" id="JAESVN010000001">
    <property type="protein sequence ID" value="MBL4915794.1"/>
    <property type="molecule type" value="Genomic_DNA"/>
</dbReference>
<dbReference type="RefSeq" id="WP_202686367.1">
    <property type="nucleotide sequence ID" value="NZ_JAESVN010000001.1"/>
</dbReference>
<accession>A0A8K0V9L3</accession>